<feature type="region of interest" description="Disordered" evidence="3">
    <location>
        <begin position="479"/>
        <end position="518"/>
    </location>
</feature>
<feature type="compositionally biased region" description="Low complexity" evidence="3">
    <location>
        <begin position="501"/>
        <end position="518"/>
    </location>
</feature>
<dbReference type="Gene3D" id="2.130.10.30">
    <property type="entry name" value="Regulator of chromosome condensation 1/beta-lactamase-inhibitor protein II"/>
    <property type="match status" value="2"/>
</dbReference>
<sequence length="518" mass="51298">MAALMVASVASAAAPSGGVLAWGQNTTGQLGTGNTTSSSVPISTALPAGTIITDVAAGSAHSLAVTATGRVLAWGQNTFGQLGNATTTNSSAPISASIPAGTIITAVAAGSGHSLALTSTGQVLAWGQNTFGQLGNGTTTNTNVPVLTSLPAGTTVIAIAAGAGHSLALTSTGQVLAWGQNSYGQLGNATTTNSSTPVRTSLPAGTTAVAVAAGSYHSLALTSTGRVLTWGYNSYGQLGNATTTSSNVPVTTSLPAGTTVTSVAGGTYHSLAVTSTGQVLAWGYNGYGQLGNGTSTNTNVPVNTSIPAGITITDVAGGALHSVAVTSAGRVLAWGYNFYGQLGNGTTATSNVPVNTSIPASETVEAIAAGSYHNLAIAESTQPPFGISTAFYTPSGGTQPTKYIGYVNGTLHVYVRSEFDTAAGNWVDIAATSLAGPPPLDALEISLASGDRITGNPPSATPVLTITIRDTNNDVYESDCTSAPATPAGRLSACSRWKPYSRPGAASAASTRAGRGPE</sequence>
<dbReference type="InterPro" id="IPR058923">
    <property type="entry name" value="RCC1-like_dom"/>
</dbReference>
<keyword evidence="4" id="KW-0732">Signal</keyword>
<proteinExistence type="predicted"/>
<dbReference type="InterPro" id="IPR009091">
    <property type="entry name" value="RCC1/BLIP-II"/>
</dbReference>
<dbReference type="PRINTS" id="PR00633">
    <property type="entry name" value="RCCNDNSATION"/>
</dbReference>
<keyword evidence="2" id="KW-0677">Repeat</keyword>
<dbReference type="Pfam" id="PF25390">
    <property type="entry name" value="WD40_RLD"/>
    <property type="match status" value="1"/>
</dbReference>
<dbReference type="PANTHER" id="PTHR45982">
    <property type="entry name" value="REGULATOR OF CHROMOSOME CONDENSATION"/>
    <property type="match status" value="1"/>
</dbReference>
<feature type="chain" id="PRO_5037641235" description="RCC1-like domain-containing protein" evidence="4">
    <location>
        <begin position="22"/>
        <end position="518"/>
    </location>
</feature>
<protein>
    <recommendedName>
        <fullName evidence="5">RCC1-like domain-containing protein</fullName>
    </recommendedName>
</protein>
<evidence type="ECO:0000313" key="6">
    <source>
        <dbReference type="EMBL" id="GGK91344.1"/>
    </source>
</evidence>
<gene>
    <name evidence="6" type="ORF">GCM10007964_37530</name>
</gene>
<reference evidence="6" key="2">
    <citation type="submission" date="2020-09" db="EMBL/GenBank/DDBJ databases">
        <authorList>
            <person name="Sun Q."/>
            <person name="Ohkuma M."/>
        </authorList>
    </citation>
    <scope>NUCLEOTIDE SEQUENCE</scope>
    <source>
        <strain evidence="6">JCM 13064</strain>
    </source>
</reference>
<dbReference type="SUPFAM" id="SSF50985">
    <property type="entry name" value="RCC1/BLIP-II"/>
    <property type="match status" value="2"/>
</dbReference>
<evidence type="ECO:0000313" key="7">
    <source>
        <dbReference type="Proteomes" id="UP000645217"/>
    </source>
</evidence>
<dbReference type="InterPro" id="IPR000408">
    <property type="entry name" value="Reg_chr_condens"/>
</dbReference>
<keyword evidence="1" id="KW-0344">Guanine-nucleotide releasing factor</keyword>
<feature type="domain" description="RCC1-like" evidence="5">
    <location>
        <begin position="10"/>
        <end position="249"/>
    </location>
</feature>
<dbReference type="Proteomes" id="UP000645217">
    <property type="component" value="Unassembled WGS sequence"/>
</dbReference>
<keyword evidence="7" id="KW-1185">Reference proteome</keyword>
<evidence type="ECO:0000256" key="4">
    <source>
        <dbReference type="SAM" id="SignalP"/>
    </source>
</evidence>
<dbReference type="PANTHER" id="PTHR45982:SF1">
    <property type="entry name" value="REGULATOR OF CHROMOSOME CONDENSATION"/>
    <property type="match status" value="1"/>
</dbReference>
<dbReference type="Pfam" id="PF00415">
    <property type="entry name" value="RCC1"/>
    <property type="match status" value="2"/>
</dbReference>
<dbReference type="PROSITE" id="PS50012">
    <property type="entry name" value="RCC1_3"/>
    <property type="match status" value="7"/>
</dbReference>
<feature type="signal peptide" evidence="4">
    <location>
        <begin position="1"/>
        <end position="21"/>
    </location>
</feature>
<evidence type="ECO:0000256" key="2">
    <source>
        <dbReference type="ARBA" id="ARBA00022737"/>
    </source>
</evidence>
<dbReference type="GO" id="GO:0005737">
    <property type="term" value="C:cytoplasm"/>
    <property type="evidence" value="ECO:0007669"/>
    <property type="project" value="TreeGrafter"/>
</dbReference>
<dbReference type="EMBL" id="BMNT01000020">
    <property type="protein sequence ID" value="GGK91344.1"/>
    <property type="molecule type" value="Genomic_DNA"/>
</dbReference>
<dbReference type="AlphaFoldDB" id="A0A917R6A2"/>
<name>A0A917R6A2_9ACTN</name>
<dbReference type="PROSITE" id="PS00626">
    <property type="entry name" value="RCC1_2"/>
    <property type="match status" value="5"/>
</dbReference>
<evidence type="ECO:0000259" key="5">
    <source>
        <dbReference type="Pfam" id="PF25390"/>
    </source>
</evidence>
<accession>A0A917R6A2</accession>
<organism evidence="6 7">
    <name type="scientific">Sphaerisporangium melleum</name>
    <dbReference type="NCBI Taxonomy" id="321316"/>
    <lineage>
        <taxon>Bacteria</taxon>
        <taxon>Bacillati</taxon>
        <taxon>Actinomycetota</taxon>
        <taxon>Actinomycetes</taxon>
        <taxon>Streptosporangiales</taxon>
        <taxon>Streptosporangiaceae</taxon>
        <taxon>Sphaerisporangium</taxon>
    </lineage>
</organism>
<comment type="caution">
    <text evidence="6">The sequence shown here is derived from an EMBL/GenBank/DDBJ whole genome shotgun (WGS) entry which is preliminary data.</text>
</comment>
<dbReference type="InterPro" id="IPR051553">
    <property type="entry name" value="Ran_GTPase-activating"/>
</dbReference>
<reference evidence="6" key="1">
    <citation type="journal article" date="2014" name="Int. J. Syst. Evol. Microbiol.">
        <title>Complete genome sequence of Corynebacterium casei LMG S-19264T (=DSM 44701T), isolated from a smear-ripened cheese.</title>
        <authorList>
            <consortium name="US DOE Joint Genome Institute (JGI-PGF)"/>
            <person name="Walter F."/>
            <person name="Albersmeier A."/>
            <person name="Kalinowski J."/>
            <person name="Ruckert C."/>
        </authorList>
    </citation>
    <scope>NUCLEOTIDE SEQUENCE</scope>
    <source>
        <strain evidence="6">JCM 13064</strain>
    </source>
</reference>
<dbReference type="GO" id="GO:0005085">
    <property type="term" value="F:guanyl-nucleotide exchange factor activity"/>
    <property type="evidence" value="ECO:0007669"/>
    <property type="project" value="TreeGrafter"/>
</dbReference>
<evidence type="ECO:0000256" key="3">
    <source>
        <dbReference type="SAM" id="MobiDB-lite"/>
    </source>
</evidence>
<evidence type="ECO:0000256" key="1">
    <source>
        <dbReference type="ARBA" id="ARBA00022658"/>
    </source>
</evidence>